<dbReference type="AlphaFoldDB" id="A0A7L5DKB8"/>
<dbReference type="PANTHER" id="PTHR31223">
    <property type="entry name" value="LOG FAMILY PROTEIN YJL055W"/>
    <property type="match status" value="1"/>
</dbReference>
<evidence type="ECO:0000256" key="2">
    <source>
        <dbReference type="ARBA" id="ARBA00006763"/>
    </source>
</evidence>
<dbReference type="InterPro" id="IPR031100">
    <property type="entry name" value="LOG_fam"/>
</dbReference>
<dbReference type="InterPro" id="IPR005269">
    <property type="entry name" value="LOG"/>
</dbReference>
<evidence type="ECO:0000313" key="5">
    <source>
        <dbReference type="Proteomes" id="UP000501128"/>
    </source>
</evidence>
<dbReference type="GO" id="GO:0009691">
    <property type="term" value="P:cytokinin biosynthetic process"/>
    <property type="evidence" value="ECO:0007669"/>
    <property type="project" value="UniProtKB-UniRule"/>
</dbReference>
<keyword evidence="3" id="KW-0378">Hydrolase</keyword>
<comment type="catalytic activity">
    <reaction evidence="1">
        <text>AMP + H2O = D-ribose 5-phosphate + adenine</text>
        <dbReference type="Rhea" id="RHEA:20129"/>
        <dbReference type="ChEBI" id="CHEBI:15377"/>
        <dbReference type="ChEBI" id="CHEBI:16708"/>
        <dbReference type="ChEBI" id="CHEBI:78346"/>
        <dbReference type="ChEBI" id="CHEBI:456215"/>
        <dbReference type="EC" id="3.2.2.4"/>
    </reaction>
</comment>
<accession>A0A7L5DKB8</accession>
<dbReference type="RefSeq" id="WP_169549885.1">
    <property type="nucleotide sequence ID" value="NZ_CP051677.1"/>
</dbReference>
<dbReference type="Gene3D" id="3.40.50.450">
    <property type="match status" value="1"/>
</dbReference>
<keyword evidence="3" id="KW-0203">Cytokinin biosynthesis</keyword>
<comment type="similarity">
    <text evidence="2 3">Belongs to the LOG family.</text>
</comment>
<evidence type="ECO:0000256" key="1">
    <source>
        <dbReference type="ARBA" id="ARBA00000274"/>
    </source>
</evidence>
<dbReference type="SUPFAM" id="SSF102405">
    <property type="entry name" value="MCP/YpsA-like"/>
    <property type="match status" value="1"/>
</dbReference>
<dbReference type="EC" id="3.2.2.n1" evidence="3"/>
<keyword evidence="5" id="KW-1185">Reference proteome</keyword>
<evidence type="ECO:0000256" key="3">
    <source>
        <dbReference type="RuleBase" id="RU363015"/>
    </source>
</evidence>
<dbReference type="Pfam" id="PF03641">
    <property type="entry name" value="Lysine_decarbox"/>
    <property type="match status" value="1"/>
</dbReference>
<proteinExistence type="inferred from homology"/>
<dbReference type="GO" id="GO:0005829">
    <property type="term" value="C:cytosol"/>
    <property type="evidence" value="ECO:0007669"/>
    <property type="project" value="TreeGrafter"/>
</dbReference>
<dbReference type="EMBL" id="CP051677">
    <property type="protein sequence ID" value="QJD77941.1"/>
    <property type="molecule type" value="Genomic_DNA"/>
</dbReference>
<gene>
    <name evidence="4" type="ORF">HH216_05505</name>
</gene>
<protein>
    <recommendedName>
        <fullName evidence="3">Cytokinin riboside 5'-monophosphate phosphoribohydrolase</fullName>
        <ecNumber evidence="3">3.2.2.n1</ecNumber>
    </recommendedName>
</protein>
<organism evidence="4 5">
    <name type="scientific">Spirosoma rhododendri</name>
    <dbReference type="NCBI Taxonomy" id="2728024"/>
    <lineage>
        <taxon>Bacteria</taxon>
        <taxon>Pseudomonadati</taxon>
        <taxon>Bacteroidota</taxon>
        <taxon>Cytophagia</taxon>
        <taxon>Cytophagales</taxon>
        <taxon>Cytophagaceae</taxon>
        <taxon>Spirosoma</taxon>
    </lineage>
</organism>
<name>A0A7L5DKB8_9BACT</name>
<dbReference type="NCBIfam" id="TIGR00730">
    <property type="entry name" value="Rossman fold protein, TIGR00730 family"/>
    <property type="match status" value="1"/>
</dbReference>
<dbReference type="PANTHER" id="PTHR31223:SF70">
    <property type="entry name" value="LOG FAMILY PROTEIN YJL055W"/>
    <property type="match status" value="1"/>
</dbReference>
<reference evidence="4 5" key="1">
    <citation type="submission" date="2020-04" db="EMBL/GenBank/DDBJ databases">
        <title>Genome sequencing of novel species.</title>
        <authorList>
            <person name="Heo J."/>
            <person name="Kim S.-J."/>
            <person name="Kim J.-S."/>
            <person name="Hong S.-B."/>
            <person name="Kwon S.-W."/>
        </authorList>
    </citation>
    <scope>NUCLEOTIDE SEQUENCE [LARGE SCALE GENOMIC DNA]</scope>
    <source>
        <strain evidence="4 5">CJU-R4</strain>
    </source>
</reference>
<dbReference type="GO" id="GO:0008714">
    <property type="term" value="F:AMP nucleosidase activity"/>
    <property type="evidence" value="ECO:0007669"/>
    <property type="project" value="UniProtKB-EC"/>
</dbReference>
<sequence>MHSIVVYCASSPGTNPVYKDAAVELGEKMAGYNVRLIYGGGGFGLMGTVADSVLRNGGEVTGVIPNFLADLEVAHQTLTEIHFVETMHERKFKMVQLSKGVIALPGGYGTYDELFEILAWRQLKLYDGPIVLLNINGYYDLMLQQLDRGVQDGFIKPENRDLLLVADTVDEGLALIQQFWEAV</sequence>
<evidence type="ECO:0000313" key="4">
    <source>
        <dbReference type="EMBL" id="QJD77941.1"/>
    </source>
</evidence>
<dbReference type="Proteomes" id="UP000501128">
    <property type="component" value="Chromosome"/>
</dbReference>
<dbReference type="KEGG" id="srho:HH216_05505"/>